<organism evidence="1 2">
    <name type="scientific">Psylliodes chrysocephalus</name>
    <dbReference type="NCBI Taxonomy" id="3402493"/>
    <lineage>
        <taxon>Eukaryota</taxon>
        <taxon>Metazoa</taxon>
        <taxon>Ecdysozoa</taxon>
        <taxon>Arthropoda</taxon>
        <taxon>Hexapoda</taxon>
        <taxon>Insecta</taxon>
        <taxon>Pterygota</taxon>
        <taxon>Neoptera</taxon>
        <taxon>Endopterygota</taxon>
        <taxon>Coleoptera</taxon>
        <taxon>Polyphaga</taxon>
        <taxon>Cucujiformia</taxon>
        <taxon>Chrysomeloidea</taxon>
        <taxon>Chrysomelidae</taxon>
        <taxon>Galerucinae</taxon>
        <taxon>Alticini</taxon>
        <taxon>Psylliodes</taxon>
    </lineage>
</organism>
<gene>
    <name evidence="1" type="ORF">PSYICH_LOCUS15725</name>
</gene>
<evidence type="ECO:0000313" key="1">
    <source>
        <dbReference type="EMBL" id="CAH1115860.1"/>
    </source>
</evidence>
<reference evidence="1" key="1">
    <citation type="submission" date="2022-01" db="EMBL/GenBank/DDBJ databases">
        <authorList>
            <person name="King R."/>
        </authorList>
    </citation>
    <scope>NUCLEOTIDE SEQUENCE</scope>
</reference>
<dbReference type="AlphaFoldDB" id="A0A9P0D8B1"/>
<sequence>MPPIVIDGKTKDQTTLIRDLKEYVKGQFSIKHTNATTIIFVEDKEDHARVINNIKTEKLAYHTYTSSDDKSHAFVLRGLADGTKTTDIEIDLEEQHEIKARNIFQMNTKDRPLFLVVTDPAITLEYLNKNTRIVLHTRVT</sequence>
<comment type="caution">
    <text evidence="1">The sequence shown here is derived from an EMBL/GenBank/DDBJ whole genome shotgun (WGS) entry which is preliminary data.</text>
</comment>
<dbReference type="OrthoDB" id="7487068at2759"/>
<protein>
    <submittedName>
        <fullName evidence="1">Uncharacterized protein</fullName>
    </submittedName>
</protein>
<evidence type="ECO:0000313" key="2">
    <source>
        <dbReference type="Proteomes" id="UP001153636"/>
    </source>
</evidence>
<dbReference type="EMBL" id="CAKMHV010000001">
    <property type="protein sequence ID" value="CAH1115860.1"/>
    <property type="molecule type" value="Genomic_DNA"/>
</dbReference>
<dbReference type="Proteomes" id="UP001153636">
    <property type="component" value="Unassembled WGS sequence"/>
</dbReference>
<proteinExistence type="predicted"/>
<accession>A0A9P0D8B1</accession>
<name>A0A9P0D8B1_9CUCU</name>
<keyword evidence="2" id="KW-1185">Reference proteome</keyword>